<dbReference type="Proteomes" id="UP001177140">
    <property type="component" value="Unassembled WGS sequence"/>
</dbReference>
<dbReference type="Pfam" id="PF25276">
    <property type="entry name" value="DUF7870"/>
    <property type="match status" value="1"/>
</dbReference>
<dbReference type="AlphaFoldDB" id="A0AA41VGD2"/>
<accession>A0AA41VGD2</accession>
<dbReference type="PANTHER" id="PTHR47291">
    <property type="entry name" value="PEPTIDE UPSTREAM PROTEIN"/>
    <property type="match status" value="1"/>
</dbReference>
<organism evidence="2 3">
    <name type="scientific">Papaver nudicaule</name>
    <name type="common">Iceland poppy</name>
    <dbReference type="NCBI Taxonomy" id="74823"/>
    <lineage>
        <taxon>Eukaryota</taxon>
        <taxon>Viridiplantae</taxon>
        <taxon>Streptophyta</taxon>
        <taxon>Embryophyta</taxon>
        <taxon>Tracheophyta</taxon>
        <taxon>Spermatophyta</taxon>
        <taxon>Magnoliopsida</taxon>
        <taxon>Ranunculales</taxon>
        <taxon>Papaveraceae</taxon>
        <taxon>Papaveroideae</taxon>
        <taxon>Papaver</taxon>
    </lineage>
</organism>
<dbReference type="PANTHER" id="PTHR47291:SF1">
    <property type="entry name" value="PEPTIDE UPSTREAM PROTEIN"/>
    <property type="match status" value="1"/>
</dbReference>
<evidence type="ECO:0000313" key="2">
    <source>
        <dbReference type="EMBL" id="MCL7040787.1"/>
    </source>
</evidence>
<keyword evidence="3" id="KW-1185">Reference proteome</keyword>
<evidence type="ECO:0000259" key="1">
    <source>
        <dbReference type="Pfam" id="PF25276"/>
    </source>
</evidence>
<protein>
    <recommendedName>
        <fullName evidence="1">DUF7870 domain-containing protein</fullName>
    </recommendedName>
</protein>
<evidence type="ECO:0000313" key="3">
    <source>
        <dbReference type="Proteomes" id="UP001177140"/>
    </source>
</evidence>
<gene>
    <name evidence="2" type="ORF">MKW94_007026</name>
</gene>
<sequence length="372" mass="41572">MFRELIDMKLLNSNVKALCVGEGSALAVSELRRLGFTNAIGVKQHLFSFLTRKSLIRELDLDGLDCNSFDFVFSRAPSRVSVPALFVIEIERILKSGGIGAIVLEMTTSNPGSLIKTVTPISSFLKSSDVIHVSSVDSFSVVIFKKKQDTVNPFEHYQLPDECASIKNNKPLIEHLEPLVEKKPLGSEGNFSYLPKFLDVSSRKRFIYIDIGPGQFVNSKVTSRFFNSYPMDARDFNIYVVDHDTTVLTSYVNKPGITFVYHPGLAGNKIAEVTEEVDDFFPYLSDEGFDFLVWFKSIVTDGDFVVLKMNAAGVELKFLHELFETGAICLVDELFLHCPESADTKDGAPGDCVDMFEGLRSSGVFVHQWRDK</sequence>
<feature type="domain" description="DUF7870" evidence="1">
    <location>
        <begin position="292"/>
        <end position="369"/>
    </location>
</feature>
<reference evidence="2" key="1">
    <citation type="submission" date="2022-03" db="EMBL/GenBank/DDBJ databases">
        <title>A functionally conserved STORR gene fusion in Papaver species that diverged 16.8 million years ago.</title>
        <authorList>
            <person name="Catania T."/>
        </authorList>
    </citation>
    <scope>NUCLEOTIDE SEQUENCE</scope>
    <source>
        <strain evidence="2">S-191538</strain>
    </source>
</reference>
<name>A0AA41VGD2_PAPNU</name>
<comment type="caution">
    <text evidence="2">The sequence shown here is derived from an EMBL/GenBank/DDBJ whole genome shotgun (WGS) entry which is preliminary data.</text>
</comment>
<dbReference type="EMBL" id="JAJJMA010216475">
    <property type="protein sequence ID" value="MCL7040787.1"/>
    <property type="molecule type" value="Genomic_DNA"/>
</dbReference>
<proteinExistence type="predicted"/>
<dbReference type="InterPro" id="IPR057192">
    <property type="entry name" value="DUF7870"/>
</dbReference>